<dbReference type="InterPro" id="IPR000387">
    <property type="entry name" value="Tyr_Pase_dom"/>
</dbReference>
<dbReference type="SUPFAM" id="SSF52799">
    <property type="entry name" value="(Phosphotyrosine protein) phosphatases II"/>
    <property type="match status" value="1"/>
</dbReference>
<evidence type="ECO:0000256" key="1">
    <source>
        <dbReference type="ARBA" id="ARBA00022801"/>
    </source>
</evidence>
<reference evidence="4 5" key="1">
    <citation type="submission" date="2020-08" db="EMBL/GenBank/DDBJ databases">
        <title>Genomic Encyclopedia of Type Strains, Phase IV (KMG-IV): sequencing the most valuable type-strain genomes for metagenomic binning, comparative biology and taxonomic classification.</title>
        <authorList>
            <person name="Goeker M."/>
        </authorList>
    </citation>
    <scope>NUCLEOTIDE SEQUENCE [LARGE SCALE GENOMIC DNA]</scope>
    <source>
        <strain evidence="4 5">DSM 12027</strain>
    </source>
</reference>
<keyword evidence="5" id="KW-1185">Reference proteome</keyword>
<dbReference type="InterPro" id="IPR057023">
    <property type="entry name" value="PTP-SAK"/>
</dbReference>
<dbReference type="PANTHER" id="PTHR23339">
    <property type="entry name" value="TYROSINE SPECIFIC PROTEIN PHOSPHATASE AND DUAL SPECIFICITY PROTEIN PHOSPHATASE"/>
    <property type="match status" value="1"/>
</dbReference>
<name>A0ABR6NQA7_9DEIO</name>
<dbReference type="InterPro" id="IPR003595">
    <property type="entry name" value="Tyr_Pase_cat"/>
</dbReference>
<feature type="domain" description="Tyrosine specific protein phosphatases" evidence="3">
    <location>
        <begin position="117"/>
        <end position="184"/>
    </location>
</feature>
<dbReference type="InterPro" id="IPR050561">
    <property type="entry name" value="PTP"/>
</dbReference>
<dbReference type="PROSITE" id="PS50056">
    <property type="entry name" value="TYR_PHOSPHATASE_2"/>
    <property type="match status" value="1"/>
</dbReference>
<proteinExistence type="predicted"/>
<feature type="region of interest" description="Disordered" evidence="2">
    <location>
        <begin position="1"/>
        <end position="20"/>
    </location>
</feature>
<keyword evidence="1" id="KW-0378">Hydrolase</keyword>
<evidence type="ECO:0000259" key="3">
    <source>
        <dbReference type="PROSITE" id="PS50056"/>
    </source>
</evidence>
<evidence type="ECO:0000313" key="4">
    <source>
        <dbReference type="EMBL" id="MBB6015101.1"/>
    </source>
</evidence>
<protein>
    <submittedName>
        <fullName evidence="4">Protein-tyrosine phosphatase</fullName>
    </submittedName>
</protein>
<dbReference type="InterPro" id="IPR029021">
    <property type="entry name" value="Prot-tyrosine_phosphatase-like"/>
</dbReference>
<gene>
    <name evidence="4" type="ORF">HNQ04_000325</name>
</gene>
<dbReference type="Proteomes" id="UP000629870">
    <property type="component" value="Unassembled WGS sequence"/>
</dbReference>
<comment type="caution">
    <text evidence="4">The sequence shown here is derived from an EMBL/GenBank/DDBJ whole genome shotgun (WGS) entry which is preliminary data.</text>
</comment>
<dbReference type="SMART" id="SM00404">
    <property type="entry name" value="PTPc_motif"/>
    <property type="match status" value="1"/>
</dbReference>
<dbReference type="RefSeq" id="WP_249039082.1">
    <property type="nucleotide sequence ID" value="NZ_JACHEW010000001.1"/>
</dbReference>
<dbReference type="Gene3D" id="3.90.190.10">
    <property type="entry name" value="Protein tyrosine phosphatase superfamily"/>
    <property type="match status" value="1"/>
</dbReference>
<evidence type="ECO:0000256" key="2">
    <source>
        <dbReference type="SAM" id="MobiDB-lite"/>
    </source>
</evidence>
<dbReference type="EMBL" id="JACHEW010000001">
    <property type="protein sequence ID" value="MBB6015101.1"/>
    <property type="molecule type" value="Genomic_DNA"/>
</dbReference>
<sequence length="196" mass="20882">MSPSSRTNSPAASSPASDSPIRVDWIPTGLWPGRLGLTFAPGKKGRSVVQAGVTHDRDVHGDMQTLAADGATVLAPLIEDFEFDMLGMDGYHAAAELNNLEVKAFAIPDRHAPGRRADFAAFIDELMTDLLDGRGVVVHCRGGLGRAGLAAACLLVQGGMAPDEAVTLVRRTRSPQAIETREQLQFVHDFADARPV</sequence>
<dbReference type="Pfam" id="PF22784">
    <property type="entry name" value="PTP-SAK"/>
    <property type="match status" value="1"/>
</dbReference>
<accession>A0ABR6NQA7</accession>
<organism evidence="4 5">
    <name type="scientific">Deinococcus radiopugnans ATCC 19172</name>
    <dbReference type="NCBI Taxonomy" id="585398"/>
    <lineage>
        <taxon>Bacteria</taxon>
        <taxon>Thermotogati</taxon>
        <taxon>Deinococcota</taxon>
        <taxon>Deinococci</taxon>
        <taxon>Deinococcales</taxon>
        <taxon>Deinococcaceae</taxon>
        <taxon>Deinococcus</taxon>
    </lineage>
</organism>
<evidence type="ECO:0000313" key="5">
    <source>
        <dbReference type="Proteomes" id="UP000629870"/>
    </source>
</evidence>
<dbReference type="CDD" id="cd14505">
    <property type="entry name" value="CDKN3-like"/>
    <property type="match status" value="1"/>
</dbReference>